<feature type="domain" description="4'-phosphopantetheinyl transferase" evidence="3">
    <location>
        <begin position="123"/>
        <end position="186"/>
    </location>
</feature>
<dbReference type="InterPro" id="IPR050559">
    <property type="entry name" value="P-Pant_transferase_sf"/>
</dbReference>
<evidence type="ECO:0000259" key="3">
    <source>
        <dbReference type="Pfam" id="PF01648"/>
    </source>
</evidence>
<dbReference type="RefSeq" id="WP_261920254.1">
    <property type="nucleotide sequence ID" value="NZ_CP022011.1"/>
</dbReference>
<sequence>MPTLIAWGNVHQNYPFEKMPQPILAWLETKISDPANNFINQSVQNKRLLRKIGYFLLWRLLHRHQLEHYFNYPFIKSEKGRPSFLIPENIIPKIDFNLSHSGDWVAVIVSINTNNLYSGILKVGIDIESPQKKRNFLRLLHYYATENEIRWWQKQVDQEKAFYQSWCCREAILKSSGIGIVGLSDVIFEAENNKFITQHCPIGNVIFFSKLPFYLACFSQENEISCFEWNGELTIKEHLEAKFFSLTI</sequence>
<reference evidence="4" key="1">
    <citation type="submission" date="2017-06" db="EMBL/GenBank/DDBJ databases">
        <title>Genome sequencing of pathogenic and non-pathogenic strains within Bisgaard taxon 40.</title>
        <authorList>
            <person name="Ladner J.T."/>
            <person name="Lovett S.P."/>
            <person name="Koroleva G."/>
            <person name="Lorch J.M."/>
        </authorList>
    </citation>
    <scope>NUCLEOTIDE SEQUENCE</scope>
    <source>
        <strain evidence="4">27576-1-I1</strain>
    </source>
</reference>
<protein>
    <submittedName>
        <fullName evidence="4">4'-phosphopantetheinyl transferase</fullName>
    </submittedName>
</protein>
<comment type="similarity">
    <text evidence="1">Belongs to the P-Pant transferase superfamily. Gsp/Sfp/HetI/AcpT family.</text>
</comment>
<organism evidence="4 5">
    <name type="scientific">Mergibacter septicus</name>
    <dbReference type="NCBI Taxonomy" id="221402"/>
    <lineage>
        <taxon>Bacteria</taxon>
        <taxon>Pseudomonadati</taxon>
        <taxon>Pseudomonadota</taxon>
        <taxon>Gammaproteobacteria</taxon>
        <taxon>Pasteurellales</taxon>
        <taxon>Pasteurellaceae</taxon>
        <taxon>Mergibacter</taxon>
    </lineage>
</organism>
<dbReference type="InterPro" id="IPR037143">
    <property type="entry name" value="4-PPantetheinyl_Trfase_dom_sf"/>
</dbReference>
<dbReference type="Gene3D" id="3.90.470.20">
    <property type="entry name" value="4'-phosphopantetheinyl transferase domain"/>
    <property type="match status" value="1"/>
</dbReference>
<evidence type="ECO:0000256" key="2">
    <source>
        <dbReference type="ARBA" id="ARBA00022679"/>
    </source>
</evidence>
<dbReference type="Pfam" id="PF01648">
    <property type="entry name" value="ACPS"/>
    <property type="match status" value="1"/>
</dbReference>
<dbReference type="GO" id="GO:0008897">
    <property type="term" value="F:holo-[acyl-carrier-protein] synthase activity"/>
    <property type="evidence" value="ECO:0007669"/>
    <property type="project" value="InterPro"/>
</dbReference>
<evidence type="ECO:0000313" key="4">
    <source>
        <dbReference type="EMBL" id="QDJ15234.1"/>
    </source>
</evidence>
<dbReference type="PANTHER" id="PTHR12215:SF10">
    <property type="entry name" value="L-AMINOADIPATE-SEMIALDEHYDE DEHYDROGENASE-PHOSPHOPANTETHEINYL TRANSFERASE"/>
    <property type="match status" value="1"/>
</dbReference>
<dbReference type="GO" id="GO:0019878">
    <property type="term" value="P:lysine biosynthetic process via aminoadipic acid"/>
    <property type="evidence" value="ECO:0007669"/>
    <property type="project" value="TreeGrafter"/>
</dbReference>
<proteinExistence type="inferred from homology"/>
<dbReference type="PANTHER" id="PTHR12215">
    <property type="entry name" value="PHOSPHOPANTETHEINE TRANSFERASE"/>
    <property type="match status" value="1"/>
</dbReference>
<name>A0A8E3MHD9_9PAST</name>
<dbReference type="GO" id="GO:0000287">
    <property type="term" value="F:magnesium ion binding"/>
    <property type="evidence" value="ECO:0007669"/>
    <property type="project" value="InterPro"/>
</dbReference>
<dbReference type="SUPFAM" id="SSF56214">
    <property type="entry name" value="4'-phosphopantetheinyl transferase"/>
    <property type="match status" value="2"/>
</dbReference>
<accession>A0A8E3MHD9</accession>
<dbReference type="Proteomes" id="UP000955338">
    <property type="component" value="Chromosome"/>
</dbReference>
<dbReference type="EMBL" id="CP022011">
    <property type="protein sequence ID" value="QDJ15234.1"/>
    <property type="molecule type" value="Genomic_DNA"/>
</dbReference>
<evidence type="ECO:0000313" key="5">
    <source>
        <dbReference type="Proteomes" id="UP000955338"/>
    </source>
</evidence>
<dbReference type="AlphaFoldDB" id="A0A8E3MHD9"/>
<evidence type="ECO:0000256" key="1">
    <source>
        <dbReference type="ARBA" id="ARBA00010990"/>
    </source>
</evidence>
<dbReference type="InterPro" id="IPR008278">
    <property type="entry name" value="4-PPantetheinyl_Trfase_dom"/>
</dbReference>
<keyword evidence="2 4" id="KW-0808">Transferase</keyword>
<gene>
    <name evidence="4" type="ORF">CEP48_07255</name>
</gene>
<dbReference type="GO" id="GO:0005829">
    <property type="term" value="C:cytosol"/>
    <property type="evidence" value="ECO:0007669"/>
    <property type="project" value="TreeGrafter"/>
</dbReference>
<keyword evidence="5" id="KW-1185">Reference proteome</keyword>